<name>D7TGY0_VITVI</name>
<keyword evidence="2" id="KW-1185">Reference proteome</keyword>
<dbReference type="InParanoid" id="D7TGY0"/>
<gene>
    <name evidence="1" type="ordered locus">VIT_12s0035g00460</name>
</gene>
<sequence>MFQFINWPNLYSLKPETWNNDLKRSRGRLIPGTEETRHIF</sequence>
<dbReference type="PaxDb" id="29760-VIT_12s0035g00460.t01"/>
<dbReference type="HOGENOM" id="CLU_3300410_0_0_1"/>
<organism evidence="1 2">
    <name type="scientific">Vitis vinifera</name>
    <name type="common">Grape</name>
    <dbReference type="NCBI Taxonomy" id="29760"/>
    <lineage>
        <taxon>Eukaryota</taxon>
        <taxon>Viridiplantae</taxon>
        <taxon>Streptophyta</taxon>
        <taxon>Embryophyta</taxon>
        <taxon>Tracheophyta</taxon>
        <taxon>Spermatophyta</taxon>
        <taxon>Magnoliopsida</taxon>
        <taxon>eudicotyledons</taxon>
        <taxon>Gunneridae</taxon>
        <taxon>Pentapetalae</taxon>
        <taxon>rosids</taxon>
        <taxon>Vitales</taxon>
        <taxon>Vitaceae</taxon>
        <taxon>Viteae</taxon>
        <taxon>Vitis</taxon>
    </lineage>
</organism>
<dbReference type="EMBL" id="FN595990">
    <property type="protein sequence ID" value="CBI29752.3"/>
    <property type="molecule type" value="Genomic_DNA"/>
</dbReference>
<proteinExistence type="predicted"/>
<evidence type="ECO:0000313" key="2">
    <source>
        <dbReference type="Proteomes" id="UP000009183"/>
    </source>
</evidence>
<protein>
    <submittedName>
        <fullName evidence="1">Uncharacterized protein</fullName>
    </submittedName>
</protein>
<dbReference type="AlphaFoldDB" id="D7TGY0"/>
<evidence type="ECO:0000313" key="1">
    <source>
        <dbReference type="EMBL" id="CBI29752.3"/>
    </source>
</evidence>
<accession>D7TGY0</accession>
<reference evidence="2" key="1">
    <citation type="journal article" date="2007" name="Nature">
        <title>The grapevine genome sequence suggests ancestral hexaploidization in major angiosperm phyla.</title>
        <authorList>
            <consortium name="The French-Italian Public Consortium for Grapevine Genome Characterization."/>
            <person name="Jaillon O."/>
            <person name="Aury J.-M."/>
            <person name="Noel B."/>
            <person name="Policriti A."/>
            <person name="Clepet C."/>
            <person name="Casagrande A."/>
            <person name="Choisne N."/>
            <person name="Aubourg S."/>
            <person name="Vitulo N."/>
            <person name="Jubin C."/>
            <person name="Vezzi A."/>
            <person name="Legeai F."/>
            <person name="Hugueney P."/>
            <person name="Dasilva C."/>
            <person name="Horner D."/>
            <person name="Mica E."/>
            <person name="Jublot D."/>
            <person name="Poulain J."/>
            <person name="Bruyere C."/>
            <person name="Billault A."/>
            <person name="Segurens B."/>
            <person name="Gouyvenoux M."/>
            <person name="Ugarte E."/>
            <person name="Cattonaro F."/>
            <person name="Anthouard V."/>
            <person name="Vico V."/>
            <person name="Del Fabbro C."/>
            <person name="Alaux M."/>
            <person name="Di Gaspero G."/>
            <person name="Dumas V."/>
            <person name="Felice N."/>
            <person name="Paillard S."/>
            <person name="Juman I."/>
            <person name="Moroldo M."/>
            <person name="Scalabrin S."/>
            <person name="Canaguier A."/>
            <person name="Le Clainche I."/>
            <person name="Malacrida G."/>
            <person name="Durand E."/>
            <person name="Pesole G."/>
            <person name="Laucou V."/>
            <person name="Chatelet P."/>
            <person name="Merdinoglu D."/>
            <person name="Delledonne M."/>
            <person name="Pezzotti M."/>
            <person name="Lecharny A."/>
            <person name="Scarpelli C."/>
            <person name="Artiguenave F."/>
            <person name="Pe M.E."/>
            <person name="Valle G."/>
            <person name="Morgante M."/>
            <person name="Caboche M."/>
            <person name="Adam-Blondon A.-F."/>
            <person name="Weissenbach J."/>
            <person name="Quetier F."/>
            <person name="Wincker P."/>
        </authorList>
    </citation>
    <scope>NUCLEOTIDE SEQUENCE [LARGE SCALE GENOMIC DNA]</scope>
    <source>
        <strain evidence="2">cv. Pinot noir / PN40024</strain>
    </source>
</reference>
<dbReference type="Proteomes" id="UP000009183">
    <property type="component" value="Chromosome 12"/>
</dbReference>